<evidence type="ECO:0000256" key="2">
    <source>
        <dbReference type="ARBA" id="ARBA00023125"/>
    </source>
</evidence>
<evidence type="ECO:0000256" key="3">
    <source>
        <dbReference type="ARBA" id="ARBA00023163"/>
    </source>
</evidence>
<dbReference type="Pfam" id="PF00027">
    <property type="entry name" value="cNMP_binding"/>
    <property type="match status" value="1"/>
</dbReference>
<dbReference type="RefSeq" id="WP_106002775.1">
    <property type="nucleotide sequence ID" value="NZ_CP027527.1"/>
</dbReference>
<dbReference type="PROSITE" id="PS51063">
    <property type="entry name" value="HTH_CRP_2"/>
    <property type="match status" value="1"/>
</dbReference>
<keyword evidence="2" id="KW-0238">DNA-binding</keyword>
<dbReference type="GO" id="GO:0005829">
    <property type="term" value="C:cytosol"/>
    <property type="evidence" value="ECO:0007669"/>
    <property type="project" value="TreeGrafter"/>
</dbReference>
<dbReference type="SUPFAM" id="SSF46785">
    <property type="entry name" value="Winged helix' DNA-binding domain"/>
    <property type="match status" value="1"/>
</dbReference>
<dbReference type="PANTHER" id="PTHR24567:SF26">
    <property type="entry name" value="REGULATORY PROTEIN YEIL"/>
    <property type="match status" value="1"/>
</dbReference>
<dbReference type="SMART" id="SM00419">
    <property type="entry name" value="HTH_CRP"/>
    <property type="match status" value="1"/>
</dbReference>
<keyword evidence="3" id="KW-0804">Transcription</keyword>
<dbReference type="InterPro" id="IPR012318">
    <property type="entry name" value="HTH_CRP"/>
</dbReference>
<evidence type="ECO:0000259" key="5">
    <source>
        <dbReference type="PROSITE" id="PS51063"/>
    </source>
</evidence>
<dbReference type="Gene3D" id="2.60.120.10">
    <property type="entry name" value="Jelly Rolls"/>
    <property type="match status" value="1"/>
</dbReference>
<reference evidence="6" key="1">
    <citation type="journal article" date="2007" name="J. Bacteriol.">
        <title>Comparative genome analysis of four magnetotactic bacteria reveals a complex set of group-specific genes implicated in magnetosome biomineralization and function.</title>
        <authorList>
            <person name="Richter M."/>
            <person name="Kube M."/>
            <person name="Bazylinski D.A."/>
            <person name="Lombardot T."/>
            <person name="Gloeckner F.O."/>
            <person name="Reinhardt R."/>
            <person name="Schueler D."/>
        </authorList>
    </citation>
    <scope>NUCLEOTIDE SEQUENCE</scope>
    <source>
        <strain evidence="6">MSR-1</strain>
    </source>
</reference>
<evidence type="ECO:0000256" key="1">
    <source>
        <dbReference type="ARBA" id="ARBA00023015"/>
    </source>
</evidence>
<dbReference type="InterPro" id="IPR050397">
    <property type="entry name" value="Env_Response_Regulators"/>
</dbReference>
<proteinExistence type="predicted"/>
<dbReference type="PANTHER" id="PTHR24567">
    <property type="entry name" value="CRP FAMILY TRANSCRIPTIONAL REGULATORY PROTEIN"/>
    <property type="match status" value="1"/>
</dbReference>
<evidence type="ECO:0000259" key="4">
    <source>
        <dbReference type="PROSITE" id="PS50042"/>
    </source>
</evidence>
<dbReference type="InterPro" id="IPR000595">
    <property type="entry name" value="cNMP-bd_dom"/>
</dbReference>
<dbReference type="GO" id="GO:0003677">
    <property type="term" value="F:DNA binding"/>
    <property type="evidence" value="ECO:0007669"/>
    <property type="project" value="UniProtKB-KW"/>
</dbReference>
<dbReference type="PROSITE" id="PS50042">
    <property type="entry name" value="CNMP_BINDING_3"/>
    <property type="match status" value="1"/>
</dbReference>
<dbReference type="GO" id="GO:0003700">
    <property type="term" value="F:DNA-binding transcription factor activity"/>
    <property type="evidence" value="ECO:0007669"/>
    <property type="project" value="TreeGrafter"/>
</dbReference>
<evidence type="ECO:0000313" key="6">
    <source>
        <dbReference type="EMBL" id="CAM74612.1"/>
    </source>
</evidence>
<protein>
    <submittedName>
        <fullName evidence="6">Transcriptional regulator, Crp/Fnr family</fullName>
    </submittedName>
</protein>
<dbReference type="AlphaFoldDB" id="A4TVF5"/>
<gene>
    <name evidence="6" type="ORF">MGR_1896</name>
</gene>
<dbReference type="InterPro" id="IPR014710">
    <property type="entry name" value="RmlC-like_jellyroll"/>
</dbReference>
<feature type="domain" description="Cyclic nucleotide-binding" evidence="4">
    <location>
        <begin position="42"/>
        <end position="119"/>
    </location>
</feature>
<dbReference type="InterPro" id="IPR018490">
    <property type="entry name" value="cNMP-bd_dom_sf"/>
</dbReference>
<dbReference type="EMBL" id="CU459003">
    <property type="protein sequence ID" value="CAM74612.1"/>
    <property type="molecule type" value="Genomic_DNA"/>
</dbReference>
<dbReference type="SUPFAM" id="SSF51206">
    <property type="entry name" value="cAMP-binding domain-like"/>
    <property type="match status" value="1"/>
</dbReference>
<organism evidence="6">
    <name type="scientific">Magnetospirillum gryphiswaldense</name>
    <dbReference type="NCBI Taxonomy" id="55518"/>
    <lineage>
        <taxon>Bacteria</taxon>
        <taxon>Pseudomonadati</taxon>
        <taxon>Pseudomonadota</taxon>
        <taxon>Alphaproteobacteria</taxon>
        <taxon>Rhodospirillales</taxon>
        <taxon>Rhodospirillaceae</taxon>
        <taxon>Magnetospirillum</taxon>
    </lineage>
</organism>
<dbReference type="InterPro" id="IPR036390">
    <property type="entry name" value="WH_DNA-bd_sf"/>
</dbReference>
<dbReference type="CDD" id="cd00038">
    <property type="entry name" value="CAP_ED"/>
    <property type="match status" value="1"/>
</dbReference>
<accession>A4TVF5</accession>
<name>A4TVF5_9PROT</name>
<dbReference type="Pfam" id="PF13545">
    <property type="entry name" value="HTH_Crp_2"/>
    <property type="match status" value="1"/>
</dbReference>
<sequence length="238" mass="26238">MCDFKNACDFNRDTGDDGQKMPRIASVHLGGCPFPHTVARLYFDKGGYLFHQGDALRGAFHLNSGLVALERVDEDGRLVVLKVLRSGALFPCADLFAEIPHGTTARALTDTRACFIPRERVLAAMTDAATRHALLRCCAQEAQDSENTIFRLCAGDLGDQILAALHAVLDERREENGRLHGILPLCWRDLAAMVGTSPEVMSRTIRRLSKSGRLNVEGRAITLHPLRGEERRRALAHG</sequence>
<feature type="domain" description="HTH crp-type" evidence="5">
    <location>
        <begin position="155"/>
        <end position="227"/>
    </location>
</feature>
<keyword evidence="1" id="KW-0805">Transcription regulation</keyword>